<organism evidence="2 3">
    <name type="scientific">Penicillium fimorum</name>
    <dbReference type="NCBI Taxonomy" id="1882269"/>
    <lineage>
        <taxon>Eukaryota</taxon>
        <taxon>Fungi</taxon>
        <taxon>Dikarya</taxon>
        <taxon>Ascomycota</taxon>
        <taxon>Pezizomycotina</taxon>
        <taxon>Eurotiomycetes</taxon>
        <taxon>Eurotiomycetidae</taxon>
        <taxon>Eurotiales</taxon>
        <taxon>Aspergillaceae</taxon>
        <taxon>Penicillium</taxon>
    </lineage>
</organism>
<dbReference type="Proteomes" id="UP001149954">
    <property type="component" value="Unassembled WGS sequence"/>
</dbReference>
<sequence>MRWLASENSEKNTSAPGHVLLPALGLVPDDPKVPQVRIDEPTSTVLSILVRPVHLPACPASEATTLKSWPDHGIHFGLGPRPNNPDKSAVL</sequence>
<accession>A0A9W9XU58</accession>
<proteinExistence type="predicted"/>
<evidence type="ECO:0000313" key="2">
    <source>
        <dbReference type="EMBL" id="KAJ5503394.1"/>
    </source>
</evidence>
<evidence type="ECO:0000313" key="3">
    <source>
        <dbReference type="Proteomes" id="UP001149954"/>
    </source>
</evidence>
<evidence type="ECO:0000256" key="1">
    <source>
        <dbReference type="SAM" id="MobiDB-lite"/>
    </source>
</evidence>
<name>A0A9W9XU58_9EURO</name>
<dbReference type="AlphaFoldDB" id="A0A9W9XU58"/>
<reference evidence="2" key="1">
    <citation type="submission" date="2022-12" db="EMBL/GenBank/DDBJ databases">
        <authorList>
            <person name="Petersen C."/>
        </authorList>
    </citation>
    <scope>NUCLEOTIDE SEQUENCE</scope>
    <source>
        <strain evidence="2">IBT 29495</strain>
    </source>
</reference>
<reference evidence="2" key="2">
    <citation type="journal article" date="2023" name="IMA Fungus">
        <title>Comparative genomic study of the Penicillium genus elucidates a diverse pangenome and 15 lateral gene transfer events.</title>
        <authorList>
            <person name="Petersen C."/>
            <person name="Sorensen T."/>
            <person name="Nielsen M.R."/>
            <person name="Sondergaard T.E."/>
            <person name="Sorensen J.L."/>
            <person name="Fitzpatrick D.A."/>
            <person name="Frisvad J.C."/>
            <person name="Nielsen K.L."/>
        </authorList>
    </citation>
    <scope>NUCLEOTIDE SEQUENCE</scope>
    <source>
        <strain evidence="2">IBT 29495</strain>
    </source>
</reference>
<protein>
    <submittedName>
        <fullName evidence="2">Uncharacterized protein</fullName>
    </submittedName>
</protein>
<keyword evidence="3" id="KW-1185">Reference proteome</keyword>
<gene>
    <name evidence="2" type="ORF">N7463_006268</name>
</gene>
<dbReference type="EMBL" id="JAPWDS010000003">
    <property type="protein sequence ID" value="KAJ5503394.1"/>
    <property type="molecule type" value="Genomic_DNA"/>
</dbReference>
<feature type="region of interest" description="Disordered" evidence="1">
    <location>
        <begin position="71"/>
        <end position="91"/>
    </location>
</feature>
<comment type="caution">
    <text evidence="2">The sequence shown here is derived from an EMBL/GenBank/DDBJ whole genome shotgun (WGS) entry which is preliminary data.</text>
</comment>